<dbReference type="GO" id="GO:0033627">
    <property type="term" value="P:cell adhesion mediated by integrin"/>
    <property type="evidence" value="ECO:0007669"/>
    <property type="project" value="TreeGrafter"/>
</dbReference>
<comment type="subcellular location">
    <subcellularLocation>
        <location evidence="1">Membrane</location>
        <topology evidence="1">Single-pass type I membrane protein</topology>
    </subcellularLocation>
</comment>
<proteinExistence type="predicted"/>
<dbReference type="Proteomes" id="UP000233556">
    <property type="component" value="Unassembled WGS sequence"/>
</dbReference>
<dbReference type="GO" id="GO:0009897">
    <property type="term" value="C:external side of plasma membrane"/>
    <property type="evidence" value="ECO:0007669"/>
    <property type="project" value="TreeGrafter"/>
</dbReference>
<dbReference type="EMBL" id="KZ520872">
    <property type="protein sequence ID" value="PKU28378.1"/>
    <property type="molecule type" value="Genomic_DNA"/>
</dbReference>
<keyword evidence="4" id="KW-0325">Glycoprotein</keyword>
<evidence type="ECO:0000313" key="5">
    <source>
        <dbReference type="EMBL" id="PKU28378.1"/>
    </source>
</evidence>
<dbReference type="InterPro" id="IPR032695">
    <property type="entry name" value="Integrin_dom_sf"/>
</dbReference>
<evidence type="ECO:0000256" key="4">
    <source>
        <dbReference type="ARBA" id="ARBA00023180"/>
    </source>
</evidence>
<dbReference type="Gene3D" id="2.60.40.1460">
    <property type="entry name" value="Integrin domains. Chain A, domain 2"/>
    <property type="match status" value="1"/>
</dbReference>
<reference evidence="6" key="1">
    <citation type="submission" date="2017-11" db="EMBL/GenBank/DDBJ databases">
        <authorList>
            <person name="Lima N.C."/>
            <person name="Parody-Merino A.M."/>
            <person name="Battley P.F."/>
            <person name="Fidler A.E."/>
            <person name="Prosdocimi F."/>
        </authorList>
    </citation>
    <scope>NUCLEOTIDE SEQUENCE [LARGE SCALE GENOMIC DNA]</scope>
</reference>
<reference evidence="6" key="2">
    <citation type="submission" date="2017-12" db="EMBL/GenBank/DDBJ databases">
        <title>Genome sequence of the Bar-tailed Godwit (Limosa lapponica baueri).</title>
        <authorList>
            <person name="Lima N.C.B."/>
            <person name="Parody-Merino A.M."/>
            <person name="Battley P.F."/>
            <person name="Fidler A.E."/>
            <person name="Prosdocimi F."/>
        </authorList>
    </citation>
    <scope>NUCLEOTIDE SEQUENCE [LARGE SCALE GENOMIC DNA]</scope>
</reference>
<gene>
    <name evidence="5" type="ORF">llap_21318</name>
</gene>
<dbReference type="OrthoDB" id="5317514at2759"/>
<name>A0A2I0T3M1_LIMLA</name>
<dbReference type="GO" id="GO:0008305">
    <property type="term" value="C:integrin complex"/>
    <property type="evidence" value="ECO:0007669"/>
    <property type="project" value="TreeGrafter"/>
</dbReference>
<protein>
    <submittedName>
        <fullName evidence="5">Integrin alpha-2</fullName>
    </submittedName>
</protein>
<sequence>MRSWAVRLSKKCTVILLVAIKYNASLDANLWSSRVTSRGLFKENNERYMKRDLVVRHEENCVHDIFSVQEPSDVVNSLSLCIDIGFENPGSSPVLDIYSPASVAYSIPFIKDCGEDELCICDLFLNVQQKADDG</sequence>
<dbReference type="GO" id="GO:0007229">
    <property type="term" value="P:integrin-mediated signaling pathway"/>
    <property type="evidence" value="ECO:0007669"/>
    <property type="project" value="UniProtKB-KW"/>
</dbReference>
<dbReference type="PANTHER" id="PTHR23220">
    <property type="entry name" value="INTEGRIN ALPHA"/>
    <property type="match status" value="1"/>
</dbReference>
<dbReference type="AlphaFoldDB" id="A0A2I0T3M1"/>
<keyword evidence="3" id="KW-0472">Membrane</keyword>
<evidence type="ECO:0000256" key="2">
    <source>
        <dbReference type="ARBA" id="ARBA00023037"/>
    </source>
</evidence>
<keyword evidence="6" id="KW-1185">Reference proteome</keyword>
<keyword evidence="2 5" id="KW-0401">Integrin</keyword>
<evidence type="ECO:0000313" key="6">
    <source>
        <dbReference type="Proteomes" id="UP000233556"/>
    </source>
</evidence>
<evidence type="ECO:0000256" key="1">
    <source>
        <dbReference type="ARBA" id="ARBA00004479"/>
    </source>
</evidence>
<organism evidence="5 6">
    <name type="scientific">Limosa lapponica baueri</name>
    <dbReference type="NCBI Taxonomy" id="1758121"/>
    <lineage>
        <taxon>Eukaryota</taxon>
        <taxon>Metazoa</taxon>
        <taxon>Chordata</taxon>
        <taxon>Craniata</taxon>
        <taxon>Vertebrata</taxon>
        <taxon>Euteleostomi</taxon>
        <taxon>Archelosauria</taxon>
        <taxon>Archosauria</taxon>
        <taxon>Dinosauria</taxon>
        <taxon>Saurischia</taxon>
        <taxon>Theropoda</taxon>
        <taxon>Coelurosauria</taxon>
        <taxon>Aves</taxon>
        <taxon>Neognathae</taxon>
        <taxon>Neoaves</taxon>
        <taxon>Charadriiformes</taxon>
        <taxon>Scolopacidae</taxon>
        <taxon>Limosa</taxon>
    </lineage>
</organism>
<accession>A0A2I0T3M1</accession>
<dbReference type="PANTHER" id="PTHR23220:SF23">
    <property type="entry name" value="INTEGRIN ALPHA-2"/>
    <property type="match status" value="1"/>
</dbReference>
<evidence type="ECO:0000256" key="3">
    <source>
        <dbReference type="ARBA" id="ARBA00023136"/>
    </source>
</evidence>
<dbReference type="SUPFAM" id="SSF69179">
    <property type="entry name" value="Integrin domains"/>
    <property type="match status" value="1"/>
</dbReference>
<dbReference type="GO" id="GO:0005178">
    <property type="term" value="F:integrin binding"/>
    <property type="evidence" value="ECO:0007669"/>
    <property type="project" value="TreeGrafter"/>
</dbReference>
<dbReference type="GO" id="GO:0098609">
    <property type="term" value="P:cell-cell adhesion"/>
    <property type="evidence" value="ECO:0007669"/>
    <property type="project" value="TreeGrafter"/>
</dbReference>
<dbReference type="GO" id="GO:0007160">
    <property type="term" value="P:cell-matrix adhesion"/>
    <property type="evidence" value="ECO:0007669"/>
    <property type="project" value="TreeGrafter"/>
</dbReference>